<reference evidence="2" key="1">
    <citation type="submission" date="2018-10" db="EMBL/GenBank/DDBJ databases">
        <authorList>
            <person name="Vincent A.T."/>
            <person name="Schiettekatte O."/>
            <person name="Bourhy P."/>
            <person name="Veyrier F.J."/>
            <person name="Picardeau M."/>
        </authorList>
    </citation>
    <scope>NUCLEOTIDE SEQUENCE</scope>
    <source>
        <strain evidence="2">201800281</strain>
    </source>
</reference>
<evidence type="ECO:0000313" key="2">
    <source>
        <dbReference type="EMBL" id="TGK89192.1"/>
    </source>
</evidence>
<dbReference type="EMBL" id="RQFM01000010">
    <property type="protein sequence ID" value="TGK88546.1"/>
    <property type="molecule type" value="Genomic_DNA"/>
</dbReference>
<dbReference type="OrthoDB" id="329094at2"/>
<protein>
    <submittedName>
        <fullName evidence="1">Uncharacterized protein</fullName>
    </submittedName>
</protein>
<evidence type="ECO:0000313" key="4">
    <source>
        <dbReference type="Proteomes" id="UP000297918"/>
    </source>
</evidence>
<organism evidence="1 3">
    <name type="scientific">Leptospira bourretii</name>
    <dbReference type="NCBI Taxonomy" id="2484962"/>
    <lineage>
        <taxon>Bacteria</taxon>
        <taxon>Pseudomonadati</taxon>
        <taxon>Spirochaetota</taxon>
        <taxon>Spirochaetia</taxon>
        <taxon>Leptospirales</taxon>
        <taxon>Leptospiraceae</taxon>
        <taxon>Leptospira</taxon>
    </lineage>
</organism>
<gene>
    <name evidence="1" type="ORF">EHQ23_06895</name>
    <name evidence="2" type="ORF">EHQ26_19420</name>
</gene>
<dbReference type="AlphaFoldDB" id="A0A4R9IJ61"/>
<proteinExistence type="predicted"/>
<dbReference type="EMBL" id="RQFL01000031">
    <property type="protein sequence ID" value="TGK89192.1"/>
    <property type="molecule type" value="Genomic_DNA"/>
</dbReference>
<reference evidence="1 3" key="2">
    <citation type="journal article" date="2019" name="PLoS Negl. Trop. Dis.">
        <title>Revisiting the worldwide diversity of Leptospira species in the environment.</title>
        <authorList>
            <person name="Vincent A.T."/>
            <person name="Schiettekatte O."/>
            <person name="Bourhy P."/>
            <person name="Veyrier F.J."/>
            <person name="Picardeau M."/>
        </authorList>
    </citation>
    <scope>NUCLEOTIDE SEQUENCE [LARGE SCALE GENOMIC DNA]</scope>
    <source>
        <strain evidence="1 3">201800280</strain>
        <strain evidence="2">201800281</strain>
    </source>
</reference>
<name>A0A4R9IJ61_9LEPT</name>
<keyword evidence="4" id="KW-1185">Reference proteome</keyword>
<sequence>MKQLIPFILFFLGCASILKEQKPIIAINLTLPASLEWQIITDKNDQNEALKEWIPIDKNIQNTEWIIVKQSFRNTSSAYSFLNSVLNLAKSKCSDILINAPQQIDFNDYESYTARFMCAQQIDKDYGTITEMRVISDNIQLFVVTSERRLSPTTKAGQFQFKTPAEFIEFSKKNKESTDFIRNSINLCSANCN</sequence>
<comment type="caution">
    <text evidence="1">The sequence shown here is derived from an EMBL/GenBank/DDBJ whole genome shotgun (WGS) entry which is preliminary data.</text>
</comment>
<evidence type="ECO:0000313" key="3">
    <source>
        <dbReference type="Proteomes" id="UP000297394"/>
    </source>
</evidence>
<dbReference type="Proteomes" id="UP000297918">
    <property type="component" value="Unassembled WGS sequence"/>
</dbReference>
<evidence type="ECO:0000313" key="1">
    <source>
        <dbReference type="EMBL" id="TGK88546.1"/>
    </source>
</evidence>
<dbReference type="Proteomes" id="UP000297394">
    <property type="component" value="Unassembled WGS sequence"/>
</dbReference>
<dbReference type="RefSeq" id="WP_135749824.1">
    <property type="nucleotide sequence ID" value="NZ_RQFL01000031.1"/>
</dbReference>
<accession>A0A4R9IJ61</accession>